<dbReference type="Gene3D" id="2.60.120.10">
    <property type="entry name" value="Jelly Rolls"/>
    <property type="match status" value="1"/>
</dbReference>
<evidence type="ECO:0000256" key="1">
    <source>
        <dbReference type="SAM" id="MobiDB-lite"/>
    </source>
</evidence>
<dbReference type="InterPro" id="IPR014710">
    <property type="entry name" value="RmlC-like_jellyroll"/>
</dbReference>
<accession>A0A061R8D6</accession>
<dbReference type="AlphaFoldDB" id="A0A061R8D6"/>
<feature type="region of interest" description="Disordered" evidence="1">
    <location>
        <begin position="1"/>
        <end position="47"/>
    </location>
</feature>
<dbReference type="InterPro" id="IPR011051">
    <property type="entry name" value="RmlC_Cupin_sf"/>
</dbReference>
<evidence type="ECO:0000313" key="2">
    <source>
        <dbReference type="EMBL" id="JAC66766.1"/>
    </source>
</evidence>
<protein>
    <submittedName>
        <fullName evidence="2">Uncharacterized protein</fullName>
    </submittedName>
</protein>
<gene>
    <name evidence="2" type="ORF">TSPGSL018_12858</name>
</gene>
<sequence length="205" mass="22021">RAAVGPSSCTRAGGSSTGRRTRASRGPAPRSSSAAPWASTSGTPASLFQAKAGGAGELEELLRTGRSNGRQMSWCVMDIAPHQDLPLHAHPNIEVIYVARGTLQELRFSGPPVTRRFEQDDQGHPLGPNLEHCRATFQRKAHEQGSFLVNEVGSIHQSFTSDDEAVLLVLWGGCHANILRTKLPKQAYEEGFRPVELTGASVGSK</sequence>
<proteinExistence type="predicted"/>
<feature type="compositionally biased region" description="Low complexity" evidence="1">
    <location>
        <begin position="7"/>
        <end position="46"/>
    </location>
</feature>
<dbReference type="EMBL" id="GBEZ01019845">
    <property type="protein sequence ID" value="JAC66766.1"/>
    <property type="molecule type" value="Transcribed_RNA"/>
</dbReference>
<reference evidence="2" key="1">
    <citation type="submission" date="2014-05" db="EMBL/GenBank/DDBJ databases">
        <title>The transcriptome of the halophilic microalga Tetraselmis sp. GSL018 isolated from the Great Salt Lake, Utah.</title>
        <authorList>
            <person name="Jinkerson R.E."/>
            <person name="D'Adamo S."/>
            <person name="Posewitz M.C."/>
        </authorList>
    </citation>
    <scope>NUCLEOTIDE SEQUENCE</scope>
    <source>
        <strain evidence="2">GSL018</strain>
    </source>
</reference>
<feature type="non-terminal residue" evidence="2">
    <location>
        <position position="1"/>
    </location>
</feature>
<organism evidence="2">
    <name type="scientific">Tetraselmis sp. GSL018</name>
    <dbReference type="NCBI Taxonomy" id="582737"/>
    <lineage>
        <taxon>Eukaryota</taxon>
        <taxon>Viridiplantae</taxon>
        <taxon>Chlorophyta</taxon>
        <taxon>core chlorophytes</taxon>
        <taxon>Chlorodendrophyceae</taxon>
        <taxon>Chlorodendrales</taxon>
        <taxon>Chlorodendraceae</taxon>
        <taxon>Tetraselmis</taxon>
    </lineage>
</organism>
<name>A0A061R8D6_9CHLO</name>
<dbReference type="SUPFAM" id="SSF51182">
    <property type="entry name" value="RmlC-like cupins"/>
    <property type="match status" value="1"/>
</dbReference>